<name>A0A3L6TAT6_PANMI</name>
<feature type="compositionally biased region" description="Basic and acidic residues" evidence="1">
    <location>
        <begin position="350"/>
        <end position="364"/>
    </location>
</feature>
<protein>
    <submittedName>
        <fullName evidence="2">WAS/WASL-interacting protein family member 3-like</fullName>
    </submittedName>
</protein>
<dbReference type="PANTHER" id="PTHR33472:SF18">
    <property type="entry name" value="OS09G0327500 PROTEIN"/>
    <property type="match status" value="1"/>
</dbReference>
<feature type="compositionally biased region" description="Pro residues" evidence="1">
    <location>
        <begin position="47"/>
        <end position="57"/>
    </location>
</feature>
<feature type="compositionally biased region" description="Low complexity" evidence="1">
    <location>
        <begin position="217"/>
        <end position="232"/>
    </location>
</feature>
<feature type="compositionally biased region" description="Polar residues" evidence="1">
    <location>
        <begin position="83"/>
        <end position="97"/>
    </location>
</feature>
<proteinExistence type="predicted"/>
<feature type="region of interest" description="Disordered" evidence="1">
    <location>
        <begin position="194"/>
        <end position="364"/>
    </location>
</feature>
<comment type="caution">
    <text evidence="2">The sequence shown here is derived from an EMBL/GenBank/DDBJ whole genome shotgun (WGS) entry which is preliminary data.</text>
</comment>
<accession>A0A3L6TAT6</accession>
<dbReference type="AlphaFoldDB" id="A0A3L6TAT6"/>
<dbReference type="OrthoDB" id="1709592at2759"/>
<dbReference type="PANTHER" id="PTHR33472">
    <property type="entry name" value="OS01G0106600 PROTEIN"/>
    <property type="match status" value="1"/>
</dbReference>
<keyword evidence="3" id="KW-1185">Reference proteome</keyword>
<sequence>MSGQRPPSSLPPQPQPFRFWLPYRSNVGSWQQQPRPPSQPMTSSPRYRPPTPPPPTPAGSSPQRSAPHAVVEDIPLQAESSDESGTIPVQSSDSSQLRGGRPSVADLELTLSGEPPTGQGQTSGRVDANRGSDTKIAISGFPRSRLFDGARAPYRREIEDGLKSLAARETPAPRPKSGQGYRVVTLAGHNVGASMVLGNAPRPRAAEPEPPGSTPRVAANVNSNVQSVNNSSMEGSTLSAGSPGVHVDIKNAREEPEAATPTLAPKEEDKPKEPVRRPPLVATPRENSAAAGGGQAARPARRRRCLRALMMENGSDTEAARKPRPGACRFQCVADHAPPPATASNGGGKSAEDGGKSNTEEAAR</sequence>
<feature type="region of interest" description="Disordered" evidence="1">
    <location>
        <begin position="1"/>
        <end position="137"/>
    </location>
</feature>
<dbReference type="Proteomes" id="UP000275267">
    <property type="component" value="Unassembled WGS sequence"/>
</dbReference>
<feature type="compositionally biased region" description="Basic and acidic residues" evidence="1">
    <location>
        <begin position="265"/>
        <end position="276"/>
    </location>
</feature>
<evidence type="ECO:0000313" key="3">
    <source>
        <dbReference type="Proteomes" id="UP000275267"/>
    </source>
</evidence>
<evidence type="ECO:0000313" key="2">
    <source>
        <dbReference type="EMBL" id="RLN33946.1"/>
    </source>
</evidence>
<evidence type="ECO:0000256" key="1">
    <source>
        <dbReference type="SAM" id="MobiDB-lite"/>
    </source>
</evidence>
<dbReference type="EMBL" id="PQIB02000002">
    <property type="protein sequence ID" value="RLN33946.1"/>
    <property type="molecule type" value="Genomic_DNA"/>
</dbReference>
<reference evidence="3" key="1">
    <citation type="journal article" date="2019" name="Nat. Commun.">
        <title>The genome of broomcorn millet.</title>
        <authorList>
            <person name="Zou C."/>
            <person name="Miki D."/>
            <person name="Li D."/>
            <person name="Tang Q."/>
            <person name="Xiao L."/>
            <person name="Rajput S."/>
            <person name="Deng P."/>
            <person name="Jia W."/>
            <person name="Huang R."/>
            <person name="Zhang M."/>
            <person name="Sun Y."/>
            <person name="Hu J."/>
            <person name="Fu X."/>
            <person name="Schnable P.S."/>
            <person name="Li F."/>
            <person name="Zhang H."/>
            <person name="Feng B."/>
            <person name="Zhu X."/>
            <person name="Liu R."/>
            <person name="Schnable J.C."/>
            <person name="Zhu J.-K."/>
            <person name="Zhang H."/>
        </authorList>
    </citation>
    <scope>NUCLEOTIDE SEQUENCE [LARGE SCALE GENOMIC DNA]</scope>
</reference>
<feature type="compositionally biased region" description="Basic and acidic residues" evidence="1">
    <location>
        <begin position="247"/>
        <end position="256"/>
    </location>
</feature>
<organism evidence="2 3">
    <name type="scientific">Panicum miliaceum</name>
    <name type="common">Proso millet</name>
    <name type="synonym">Broomcorn millet</name>
    <dbReference type="NCBI Taxonomy" id="4540"/>
    <lineage>
        <taxon>Eukaryota</taxon>
        <taxon>Viridiplantae</taxon>
        <taxon>Streptophyta</taxon>
        <taxon>Embryophyta</taxon>
        <taxon>Tracheophyta</taxon>
        <taxon>Spermatophyta</taxon>
        <taxon>Magnoliopsida</taxon>
        <taxon>Liliopsida</taxon>
        <taxon>Poales</taxon>
        <taxon>Poaceae</taxon>
        <taxon>PACMAD clade</taxon>
        <taxon>Panicoideae</taxon>
        <taxon>Panicodae</taxon>
        <taxon>Paniceae</taxon>
        <taxon>Panicinae</taxon>
        <taxon>Panicum</taxon>
        <taxon>Panicum sect. Panicum</taxon>
    </lineage>
</organism>
<gene>
    <name evidence="2" type="ORF">C2845_PM03G31940</name>
</gene>